<dbReference type="Pfam" id="PF25119">
    <property type="entry name" value="HSNSD_N"/>
    <property type="match status" value="1"/>
</dbReference>
<proteinExistence type="predicted"/>
<reference evidence="5" key="1">
    <citation type="journal article" date="2016" name="Sci. Rep.">
        <title>Molecular characterization of firefly nuptial gifts: a multi-omics approach sheds light on postcopulatory sexual selection.</title>
        <authorList>
            <person name="Al-Wathiqui N."/>
            <person name="Fallon T.R."/>
            <person name="South A."/>
            <person name="Weng J.K."/>
            <person name="Lewis S.M."/>
        </authorList>
    </citation>
    <scope>NUCLEOTIDE SEQUENCE</scope>
</reference>
<protein>
    <submittedName>
        <fullName evidence="5">Uncharacterized protein</fullName>
    </submittedName>
</protein>
<evidence type="ECO:0000313" key="5">
    <source>
        <dbReference type="EMBL" id="JAV85821.1"/>
    </source>
</evidence>
<keyword evidence="2" id="KW-0333">Golgi apparatus</keyword>
<name>A0A1Y1MJE4_PHOPY</name>
<dbReference type="InterPro" id="IPR056793">
    <property type="entry name" value="HSNSD_N"/>
</dbReference>
<accession>A0A1Y1MJE4</accession>
<organism evidence="5">
    <name type="scientific">Photinus pyralis</name>
    <name type="common">Common eastern firefly</name>
    <name type="synonym">Lampyris pyralis</name>
    <dbReference type="NCBI Taxonomy" id="7054"/>
    <lineage>
        <taxon>Eukaryota</taxon>
        <taxon>Metazoa</taxon>
        <taxon>Ecdysozoa</taxon>
        <taxon>Arthropoda</taxon>
        <taxon>Hexapoda</taxon>
        <taxon>Insecta</taxon>
        <taxon>Pterygota</taxon>
        <taxon>Neoptera</taxon>
        <taxon>Endopterygota</taxon>
        <taxon>Coleoptera</taxon>
        <taxon>Polyphaga</taxon>
        <taxon>Elateriformia</taxon>
        <taxon>Elateroidea</taxon>
        <taxon>Lampyridae</taxon>
        <taxon>Lampyrinae</taxon>
        <taxon>Photinus</taxon>
    </lineage>
</organism>
<evidence type="ECO:0000259" key="3">
    <source>
        <dbReference type="Pfam" id="PF12062"/>
    </source>
</evidence>
<feature type="domain" description="Heparan sulphate-N-deacetylase deacetylase" evidence="3">
    <location>
        <begin position="334"/>
        <end position="538"/>
    </location>
</feature>
<dbReference type="EMBL" id="GEZM01030071">
    <property type="protein sequence ID" value="JAV85821.1"/>
    <property type="molecule type" value="Transcribed_RNA"/>
</dbReference>
<evidence type="ECO:0000259" key="4">
    <source>
        <dbReference type="Pfam" id="PF25119"/>
    </source>
</evidence>
<dbReference type="GO" id="GO:0016787">
    <property type="term" value="F:hydrolase activity"/>
    <property type="evidence" value="ECO:0007669"/>
    <property type="project" value="InterPro"/>
</dbReference>
<feature type="domain" description="Heparan sulfate-N-deacetylase N-terminal" evidence="4">
    <location>
        <begin position="114"/>
        <end position="324"/>
    </location>
</feature>
<dbReference type="Pfam" id="PF12062">
    <property type="entry name" value="HSNSD-CE"/>
    <property type="match status" value="1"/>
</dbReference>
<comment type="subcellular location">
    <subcellularLocation>
        <location evidence="1">Golgi apparatus</location>
    </subcellularLocation>
</comment>
<sequence>MADLAPLLEAKDKRFEPNLGRRFHSNINRRFYTNSVRKPCWILRPLSLRRCVLAITVLCILSIIYFSHYTFNSPLTSLIHRNTRPEPNIKCSIMNGPRLPQNHDHKTEARLRSDPKVLVFVETMYSKLGREIAELLVYTRIKYKVEVSGKSLPVLTNLDKGRYGVIVFENFNKYLQMDNWNRELLDKYCREYMVGVIGFINPSEETLIGAQLKGFPLFIYTNLKLKDAALNAASQILRLARAGETAWGTLPGEDWTIFKANHSTYEPLEWAHRDNNYQTDEMKMPLPTIVQDHGLFDNIQRVIFGSGLKFWLHRLLFLDSLSYLSHGQLSLSLDRLLLVDVDDIFVGEVGTRLRPDDVKALLATQERIQNMIGGFKFNLGFSGKYFHHGNNDEDKGDDLILENIDKFMWFSHMWNHQQPHLYDNLTQLTEDMLLNKNFAKEKGIPVDSGYSVSPHHSGVYPVHDILYTAWKKVWNIRVTSTEEYPHLRPARLRRGFIHRNIMVLPRQTCGLFTHTMLIEKYPGGREKLDESIQGGELFQTIVYNPVS</sequence>
<dbReference type="AlphaFoldDB" id="A0A1Y1MJE4"/>
<dbReference type="GO" id="GO:0015016">
    <property type="term" value="F:heparan sulfate N-sulfotransferase activity"/>
    <property type="evidence" value="ECO:0007669"/>
    <property type="project" value="InterPro"/>
</dbReference>
<dbReference type="GO" id="GO:0005794">
    <property type="term" value="C:Golgi apparatus"/>
    <property type="evidence" value="ECO:0007669"/>
    <property type="project" value="UniProtKB-SubCell"/>
</dbReference>
<evidence type="ECO:0000256" key="1">
    <source>
        <dbReference type="ARBA" id="ARBA00004555"/>
    </source>
</evidence>
<dbReference type="InterPro" id="IPR021930">
    <property type="entry name" value="Heparan_SO4_deacetylase_dom"/>
</dbReference>
<evidence type="ECO:0000256" key="2">
    <source>
        <dbReference type="ARBA" id="ARBA00023034"/>
    </source>
</evidence>